<dbReference type="OrthoDB" id="6048299at2"/>
<evidence type="ECO:0000259" key="1">
    <source>
        <dbReference type="PROSITE" id="PS50830"/>
    </source>
</evidence>
<comment type="caution">
    <text evidence="2">The sequence shown here is derived from an EMBL/GenBank/DDBJ whole genome shotgun (WGS) entry which is preliminary data.</text>
</comment>
<dbReference type="AlphaFoldDB" id="A0A4Q9KKL8"/>
<protein>
    <recommendedName>
        <fullName evidence="1">TNase-like domain-containing protein</fullName>
    </recommendedName>
</protein>
<gene>
    <name evidence="2" type="ORF">ET996_12170</name>
</gene>
<evidence type="ECO:0000313" key="2">
    <source>
        <dbReference type="EMBL" id="TBT93196.1"/>
    </source>
</evidence>
<organism evidence="2 3">
    <name type="scientific">Propioniciclava tarda</name>
    <dbReference type="NCBI Taxonomy" id="433330"/>
    <lineage>
        <taxon>Bacteria</taxon>
        <taxon>Bacillati</taxon>
        <taxon>Actinomycetota</taxon>
        <taxon>Actinomycetes</taxon>
        <taxon>Propionibacteriales</taxon>
        <taxon>Propionibacteriaceae</taxon>
        <taxon>Propioniciclava</taxon>
    </lineage>
</organism>
<name>A0A4Q9KKL8_PROTD</name>
<dbReference type="Gene3D" id="2.40.50.90">
    <property type="match status" value="1"/>
</dbReference>
<proteinExistence type="predicted"/>
<dbReference type="RefSeq" id="WP_131172833.1">
    <property type="nucleotide sequence ID" value="NZ_FXTL01000017.1"/>
</dbReference>
<evidence type="ECO:0000313" key="3">
    <source>
        <dbReference type="Proteomes" id="UP000291933"/>
    </source>
</evidence>
<dbReference type="InterPro" id="IPR035437">
    <property type="entry name" value="SNase_OB-fold_sf"/>
</dbReference>
<dbReference type="SMART" id="SM00318">
    <property type="entry name" value="SNc"/>
    <property type="match status" value="1"/>
</dbReference>
<keyword evidence="3" id="KW-1185">Reference proteome</keyword>
<dbReference type="InterPro" id="IPR016071">
    <property type="entry name" value="Staphylococal_nuclease_OB-fold"/>
</dbReference>
<dbReference type="SUPFAM" id="SSF50199">
    <property type="entry name" value="Staphylococcal nuclease"/>
    <property type="match status" value="1"/>
</dbReference>
<dbReference type="Proteomes" id="UP000291933">
    <property type="component" value="Unassembled WGS sequence"/>
</dbReference>
<feature type="domain" description="TNase-like" evidence="1">
    <location>
        <begin position="48"/>
        <end position="179"/>
    </location>
</feature>
<dbReference type="Pfam" id="PF00565">
    <property type="entry name" value="SNase"/>
    <property type="match status" value="1"/>
</dbReference>
<dbReference type="PROSITE" id="PS50830">
    <property type="entry name" value="TNASE_3"/>
    <property type="match status" value="1"/>
</dbReference>
<accession>A0A4Q9KKL8</accession>
<dbReference type="EMBL" id="SDMR01000017">
    <property type="protein sequence ID" value="TBT93196.1"/>
    <property type="molecule type" value="Genomic_DNA"/>
</dbReference>
<sequence length="264" mass="26638">MSNRSLASALALALVVLLLGGLWLLTRGGGTATPTISPAPPSASVSPQAGDAVVVWIADGDTLDGQIDGVRTRIRLLNIDAPERAHDGSAAQCLADEATQALARLAPVGTTVHLVTYGNDRYGRLLAGVQDNDGRLINAELVRLGLAAPLVVGGQRALLEPVRAAQREAASGRLGLHGQAPCSLPGRISVARSNLDAAGAAPHDAALAAGKDASAEASAVSAELHADARDALVQGLTAEGYAATDAAASALKRDADALVRRLGG</sequence>
<reference evidence="2 3" key="1">
    <citation type="submission" date="2019-01" db="EMBL/GenBank/DDBJ databases">
        <title>Lactibacter flavus gen. nov., sp. nov., a novel bacterium of the family Propionibacteriaceae isolated from raw milk and dairy products.</title>
        <authorList>
            <person name="Huptas C."/>
            <person name="Wenning M."/>
            <person name="Breitenwieser F."/>
            <person name="Doll E."/>
            <person name="Von Neubeck M."/>
            <person name="Busse H.-J."/>
            <person name="Scherer S."/>
        </authorList>
    </citation>
    <scope>NUCLEOTIDE SEQUENCE [LARGE SCALE GENOMIC DNA]</scope>
    <source>
        <strain evidence="2 3">DSM 22130</strain>
    </source>
</reference>